<dbReference type="AlphaFoldDB" id="A0A8E2JE97"/>
<sequence length="215" mass="24407">MSLSRKATLTGSMVKPLNLNYWRRISIKILSPYLAAPSELVPCEERVGSQRHSDPYPTESRQLTRNPDRVNKRGRRFVDVTLDGYIKIWDTDGATKSMSTDEVIRLFQEEQPMWFILNLEVHNIEEIIEAHIQIHLGQGASFIARAKKVNGKCAGVNCCLGRLNLIPEVQYLDILGYWIASGDAPTKEMANDVLADSHSWDIEKTNRKVSPELDL</sequence>
<keyword evidence="3" id="KW-1185">Reference proteome</keyword>
<protein>
    <submittedName>
        <fullName evidence="2">Uncharacterized protein</fullName>
    </submittedName>
</protein>
<organism evidence="2 3">
    <name type="scientific">Lepidopterella palustris CBS 459.81</name>
    <dbReference type="NCBI Taxonomy" id="1314670"/>
    <lineage>
        <taxon>Eukaryota</taxon>
        <taxon>Fungi</taxon>
        <taxon>Dikarya</taxon>
        <taxon>Ascomycota</taxon>
        <taxon>Pezizomycotina</taxon>
        <taxon>Dothideomycetes</taxon>
        <taxon>Pleosporomycetidae</taxon>
        <taxon>Mytilinidiales</taxon>
        <taxon>Argynnaceae</taxon>
        <taxon>Lepidopterella</taxon>
    </lineage>
</organism>
<reference evidence="2 3" key="1">
    <citation type="journal article" date="2016" name="Nat. Commun.">
        <title>Ectomycorrhizal ecology is imprinted in the genome of the dominant symbiotic fungus Cenococcum geophilum.</title>
        <authorList>
            <consortium name="DOE Joint Genome Institute"/>
            <person name="Peter M."/>
            <person name="Kohler A."/>
            <person name="Ohm R.A."/>
            <person name="Kuo A."/>
            <person name="Krutzmann J."/>
            <person name="Morin E."/>
            <person name="Arend M."/>
            <person name="Barry K.W."/>
            <person name="Binder M."/>
            <person name="Choi C."/>
            <person name="Clum A."/>
            <person name="Copeland A."/>
            <person name="Grisel N."/>
            <person name="Haridas S."/>
            <person name="Kipfer T."/>
            <person name="LaButti K."/>
            <person name="Lindquist E."/>
            <person name="Lipzen A."/>
            <person name="Maire R."/>
            <person name="Meier B."/>
            <person name="Mihaltcheva S."/>
            <person name="Molinier V."/>
            <person name="Murat C."/>
            <person name="Poggeler S."/>
            <person name="Quandt C.A."/>
            <person name="Sperisen C."/>
            <person name="Tritt A."/>
            <person name="Tisserant E."/>
            <person name="Crous P.W."/>
            <person name="Henrissat B."/>
            <person name="Nehls U."/>
            <person name="Egli S."/>
            <person name="Spatafora J.W."/>
            <person name="Grigoriev I.V."/>
            <person name="Martin F.M."/>
        </authorList>
    </citation>
    <scope>NUCLEOTIDE SEQUENCE [LARGE SCALE GENOMIC DNA]</scope>
    <source>
        <strain evidence="2 3">CBS 459.81</strain>
    </source>
</reference>
<gene>
    <name evidence="2" type="ORF">K432DRAFT_393884</name>
</gene>
<accession>A0A8E2JE97</accession>
<proteinExistence type="predicted"/>
<dbReference type="Proteomes" id="UP000250266">
    <property type="component" value="Unassembled WGS sequence"/>
</dbReference>
<feature type="compositionally biased region" description="Basic and acidic residues" evidence="1">
    <location>
        <begin position="45"/>
        <end position="54"/>
    </location>
</feature>
<dbReference type="EMBL" id="KV745005">
    <property type="protein sequence ID" value="OCK79445.1"/>
    <property type="molecule type" value="Genomic_DNA"/>
</dbReference>
<evidence type="ECO:0000313" key="3">
    <source>
        <dbReference type="Proteomes" id="UP000250266"/>
    </source>
</evidence>
<evidence type="ECO:0000256" key="1">
    <source>
        <dbReference type="SAM" id="MobiDB-lite"/>
    </source>
</evidence>
<name>A0A8E2JE97_9PEZI</name>
<feature type="region of interest" description="Disordered" evidence="1">
    <location>
        <begin position="45"/>
        <end position="68"/>
    </location>
</feature>
<evidence type="ECO:0000313" key="2">
    <source>
        <dbReference type="EMBL" id="OCK79445.1"/>
    </source>
</evidence>